<gene>
    <name evidence="3" type="ORF">C1I98_28125</name>
</gene>
<dbReference type="PANTHER" id="PTHR43283">
    <property type="entry name" value="BETA-LACTAMASE-RELATED"/>
    <property type="match status" value="1"/>
</dbReference>
<evidence type="ECO:0000313" key="4">
    <source>
        <dbReference type="Proteomes" id="UP000248544"/>
    </source>
</evidence>
<name>A0A2W2FAZ3_9ACTN</name>
<evidence type="ECO:0000256" key="1">
    <source>
        <dbReference type="SAM" id="MobiDB-lite"/>
    </source>
</evidence>
<dbReference type="Pfam" id="PF00144">
    <property type="entry name" value="Beta-lactamase"/>
    <property type="match status" value="1"/>
</dbReference>
<evidence type="ECO:0000259" key="2">
    <source>
        <dbReference type="Pfam" id="PF00144"/>
    </source>
</evidence>
<sequence length="382" mass="39909">MAVPPTPEIAEVPGAAPPASAAAGQDSVRAALDKAFAEATADPDGPGVQAVAIRGGRLIWSANARRAINEPPAPVTGSTLFSLASFGKSILATYALHLAEKGVLALDRPISAHVGTEVPGSRVVTLRMPLTHTAGYPDLYTDPATAPLLPGGAQYDPDRPYTFAMLAPGIHEPVNPGARFEYSNTGFIILAEVLTRVSRGERALERDLRHFYQRTGERGDQLTAVRSPSAYARFAHGHIPGGDGTLTDYFTAFGATGIPTDVYGLPFGDGMFAGTAYGAARFLDALFTGKRLLRPATLTAMTTPSPQAVAAGFAYGMATVRTEVANRTWQGHGGAYGGFTSMGATDLTRGVTLMVVDNRLSPDGNAMATWGELARAYAAATS</sequence>
<dbReference type="Gene3D" id="3.40.710.10">
    <property type="entry name" value="DD-peptidase/beta-lactamase superfamily"/>
    <property type="match status" value="1"/>
</dbReference>
<feature type="region of interest" description="Disordered" evidence="1">
    <location>
        <begin position="1"/>
        <end position="21"/>
    </location>
</feature>
<dbReference type="EMBL" id="POUA01000283">
    <property type="protein sequence ID" value="PZG34446.1"/>
    <property type="molecule type" value="Genomic_DNA"/>
</dbReference>
<keyword evidence="4" id="KW-1185">Reference proteome</keyword>
<reference evidence="3 4" key="1">
    <citation type="submission" date="2018-01" db="EMBL/GenBank/DDBJ databases">
        <title>Draft genome sequence of Sphaerisporangium sp. 7K107.</title>
        <authorList>
            <person name="Sahin N."/>
            <person name="Saygin H."/>
            <person name="Ay H."/>
        </authorList>
    </citation>
    <scope>NUCLEOTIDE SEQUENCE [LARGE SCALE GENOMIC DNA]</scope>
    <source>
        <strain evidence="3 4">7K107</strain>
    </source>
</reference>
<dbReference type="Proteomes" id="UP000248544">
    <property type="component" value="Unassembled WGS sequence"/>
</dbReference>
<evidence type="ECO:0000313" key="3">
    <source>
        <dbReference type="EMBL" id="PZG34446.1"/>
    </source>
</evidence>
<dbReference type="SUPFAM" id="SSF56601">
    <property type="entry name" value="beta-lactamase/transpeptidase-like"/>
    <property type="match status" value="1"/>
</dbReference>
<dbReference type="PANTHER" id="PTHR43283:SF18">
    <property type="match status" value="1"/>
</dbReference>
<accession>A0A2W2FAZ3</accession>
<protein>
    <recommendedName>
        <fullName evidence="2">Beta-lactamase-related domain-containing protein</fullName>
    </recommendedName>
</protein>
<dbReference type="InterPro" id="IPR001466">
    <property type="entry name" value="Beta-lactam-related"/>
</dbReference>
<comment type="caution">
    <text evidence="3">The sequence shown here is derived from an EMBL/GenBank/DDBJ whole genome shotgun (WGS) entry which is preliminary data.</text>
</comment>
<dbReference type="AlphaFoldDB" id="A0A2W2FAZ3"/>
<organism evidence="3 4">
    <name type="scientific">Spongiactinospora gelatinilytica</name>
    <dbReference type="NCBI Taxonomy" id="2666298"/>
    <lineage>
        <taxon>Bacteria</taxon>
        <taxon>Bacillati</taxon>
        <taxon>Actinomycetota</taxon>
        <taxon>Actinomycetes</taxon>
        <taxon>Streptosporangiales</taxon>
        <taxon>Streptosporangiaceae</taxon>
        <taxon>Spongiactinospora</taxon>
    </lineage>
</organism>
<proteinExistence type="predicted"/>
<dbReference type="InterPro" id="IPR012338">
    <property type="entry name" value="Beta-lactam/transpept-like"/>
</dbReference>
<feature type="domain" description="Beta-lactamase-related" evidence="2">
    <location>
        <begin position="32"/>
        <end position="370"/>
    </location>
</feature>
<dbReference type="InterPro" id="IPR050789">
    <property type="entry name" value="Diverse_Enzym_Activities"/>
</dbReference>